<dbReference type="OrthoDB" id="203487at2759"/>
<dbReference type="AlphaFoldDB" id="A0A1Y9G9H1"/>
<dbReference type="SUPFAM" id="SSF51197">
    <property type="entry name" value="Clavaminate synthase-like"/>
    <property type="match status" value="1"/>
</dbReference>
<comment type="catalytic activity">
    <reaction evidence="2">
        <text>L-lysyl-[protein] + 2-oxoglutarate + O2 = 4-hydroxy-L-lysyl-[protein] + succinate + CO2</text>
        <dbReference type="Rhea" id="RHEA:57156"/>
        <dbReference type="Rhea" id="RHEA-COMP:9752"/>
        <dbReference type="Rhea" id="RHEA-COMP:15084"/>
        <dbReference type="ChEBI" id="CHEBI:15379"/>
        <dbReference type="ChEBI" id="CHEBI:16526"/>
        <dbReference type="ChEBI" id="CHEBI:16810"/>
        <dbReference type="ChEBI" id="CHEBI:29969"/>
        <dbReference type="ChEBI" id="CHEBI:30031"/>
        <dbReference type="ChEBI" id="CHEBI:141495"/>
    </reaction>
</comment>
<comment type="similarity">
    <text evidence="1">Belongs to the JMJD6 family.</text>
</comment>
<dbReference type="GO" id="GO:0005634">
    <property type="term" value="C:nucleus"/>
    <property type="evidence" value="ECO:0007669"/>
    <property type="project" value="TreeGrafter"/>
</dbReference>
<evidence type="ECO:0000256" key="3">
    <source>
        <dbReference type="ARBA" id="ARBA00082904"/>
    </source>
</evidence>
<feature type="domain" description="JmjC" evidence="4">
    <location>
        <begin position="133"/>
        <end position="284"/>
    </location>
</feature>
<dbReference type="Gene3D" id="2.60.120.650">
    <property type="entry name" value="Cupin"/>
    <property type="match status" value="1"/>
</dbReference>
<keyword evidence="6" id="KW-1185">Reference proteome</keyword>
<dbReference type="InterPro" id="IPR050910">
    <property type="entry name" value="JMJD6_ArgDemeth/LysHydrox"/>
</dbReference>
<evidence type="ECO:0000256" key="2">
    <source>
        <dbReference type="ARBA" id="ARBA00047762"/>
    </source>
</evidence>
<dbReference type="KEGG" id="aali:118458717"/>
<evidence type="ECO:0000256" key="1">
    <source>
        <dbReference type="ARBA" id="ARBA00038068"/>
    </source>
</evidence>
<dbReference type="GeneID" id="118458717"/>
<dbReference type="PANTHER" id="PTHR12480">
    <property type="entry name" value="ARGININE DEMETHYLASE AND LYSYL-HYDROXYLASE JMJD"/>
    <property type="match status" value="1"/>
</dbReference>
<dbReference type="GO" id="GO:0005737">
    <property type="term" value="C:cytoplasm"/>
    <property type="evidence" value="ECO:0007669"/>
    <property type="project" value="TreeGrafter"/>
</dbReference>
<dbReference type="CTD" id="65094"/>
<dbReference type="VEuPathDB" id="VectorBase:AALB015988"/>
<dbReference type="InterPro" id="IPR003347">
    <property type="entry name" value="JmjC_dom"/>
</dbReference>
<dbReference type="STRING" id="7167.A0A1Y9G9H1"/>
<sequence>MDTVEIASSWTETTQNYEEHNGIERVVLEDLPYGEFFQKYMRPNRAVIITSVANGWDCFKRWIDRSVLPHRLDVEFLRGKIPNLTVPVADCGKQQYNAHEKTEMKLHDFLDCWDGKRNAEVRSRYYLKDWHLRSAVPEYEFYKTPQLFASDWLNEYLLDRGTDDYRFVYMGPAGTWTAFHADVFGSFSWSVNIYGEKLWYLLVPGEEVKLRDGLQNLPFRVTEEVLQNAGVRYYTVLQRPGEAIFVPTGWYHQVLNVEDAISVNHNWFNACNVAEVWSNLRAALQDVLNEIDDCRDMENFDEHCQLMLKASFGMNYADFVTILCYICDKRMDLLTDGESQKRDLSAEYTLGRNHAAFDLATIEALLSAAVETRAFSSTPQVEKNAVSHLKKIKQTICLL</sequence>
<dbReference type="VEuPathDB" id="VectorBase:AALB20_032259"/>
<dbReference type="Pfam" id="PF02373">
    <property type="entry name" value="JmjC"/>
    <property type="match status" value="1"/>
</dbReference>
<protein>
    <recommendedName>
        <fullName evidence="3">Jumonji domain-containing protein 4</fullName>
    </recommendedName>
</protein>
<accession>A0A1Y9G9H1</accession>
<dbReference type="PANTHER" id="PTHR12480:SF6">
    <property type="entry name" value="2-OXOGLUTARATE AND IRON-DEPENDENT OXYGENASE JMJD4"/>
    <property type="match status" value="1"/>
</dbReference>
<dbReference type="RefSeq" id="XP_035777355.1">
    <property type="nucleotide sequence ID" value="XM_035921462.1"/>
</dbReference>
<evidence type="ECO:0000313" key="5">
    <source>
        <dbReference type="EnsemblMetazoa" id="AALB015988-PA"/>
    </source>
</evidence>
<evidence type="ECO:0000259" key="4">
    <source>
        <dbReference type="PROSITE" id="PS51184"/>
    </source>
</evidence>
<dbReference type="GO" id="GO:0043565">
    <property type="term" value="F:sequence-specific DNA binding"/>
    <property type="evidence" value="ECO:0007669"/>
    <property type="project" value="TreeGrafter"/>
</dbReference>
<dbReference type="GO" id="GO:0016706">
    <property type="term" value="F:2-oxoglutarate-dependent dioxygenase activity"/>
    <property type="evidence" value="ECO:0007669"/>
    <property type="project" value="TreeGrafter"/>
</dbReference>
<dbReference type="GO" id="GO:0045905">
    <property type="term" value="P:positive regulation of translational termination"/>
    <property type="evidence" value="ECO:0007669"/>
    <property type="project" value="TreeGrafter"/>
</dbReference>
<proteinExistence type="inferred from homology"/>
<organism evidence="5 6">
    <name type="scientific">Anopheles albimanus</name>
    <name type="common">New world malaria mosquito</name>
    <dbReference type="NCBI Taxonomy" id="7167"/>
    <lineage>
        <taxon>Eukaryota</taxon>
        <taxon>Metazoa</taxon>
        <taxon>Ecdysozoa</taxon>
        <taxon>Arthropoda</taxon>
        <taxon>Hexapoda</taxon>
        <taxon>Insecta</taxon>
        <taxon>Pterygota</taxon>
        <taxon>Neoptera</taxon>
        <taxon>Endopterygota</taxon>
        <taxon>Diptera</taxon>
        <taxon>Nematocera</taxon>
        <taxon>Culicoidea</taxon>
        <taxon>Culicidae</taxon>
        <taxon>Anophelinae</taxon>
        <taxon>Anopheles</taxon>
    </lineage>
</organism>
<dbReference type="EnsemblMetazoa" id="AALB015988-RA">
    <property type="protein sequence ID" value="AALB015988-PA"/>
    <property type="gene ID" value="AALB015988"/>
</dbReference>
<evidence type="ECO:0000313" key="6">
    <source>
        <dbReference type="Proteomes" id="UP000069272"/>
    </source>
</evidence>
<dbReference type="Proteomes" id="UP000069272">
    <property type="component" value="Chromosome 2L"/>
</dbReference>
<dbReference type="PROSITE" id="PS51184">
    <property type="entry name" value="JMJC"/>
    <property type="match status" value="1"/>
</dbReference>
<name>A0A1Y9G9H1_ANOAL</name>
<reference evidence="5" key="2">
    <citation type="submission" date="2022-08" db="UniProtKB">
        <authorList>
            <consortium name="EnsemblMetazoa"/>
        </authorList>
    </citation>
    <scope>IDENTIFICATION</scope>
    <source>
        <strain evidence="5">STECLA/ALBI9_A</strain>
    </source>
</reference>
<reference evidence="5 6" key="1">
    <citation type="journal article" date="2017" name="G3 (Bethesda)">
        <title>The Physical Genome Mapping of Anopheles albimanus Corrected Scaffold Misassemblies and Identified Interarm Rearrangements in Genus Anopheles.</title>
        <authorList>
            <person name="Artemov G.N."/>
            <person name="Peery A.N."/>
            <person name="Jiang X."/>
            <person name="Tu Z."/>
            <person name="Stegniy V.N."/>
            <person name="Sharakhova M.V."/>
            <person name="Sharakhov I.V."/>
        </authorList>
    </citation>
    <scope>NUCLEOTIDE SEQUENCE [LARGE SCALE GENOMIC DNA]</scope>
    <source>
        <strain evidence="5 6">ALBI9_A</strain>
    </source>
</reference>
<dbReference type="SMART" id="SM00558">
    <property type="entry name" value="JmjC"/>
    <property type="match status" value="1"/>
</dbReference>